<evidence type="ECO:0000256" key="3">
    <source>
        <dbReference type="PROSITE-ProRule" id="PRU01331"/>
    </source>
</evidence>
<dbReference type="RefSeq" id="WP_190194412.1">
    <property type="nucleotide sequence ID" value="NZ_BMVU01000063.1"/>
</dbReference>
<dbReference type="AlphaFoldDB" id="A0A918NYM1"/>
<dbReference type="PANTHER" id="PTHR43785:SF12">
    <property type="entry name" value="TYPE-1 GLUTAMINE SYNTHETASE 2"/>
    <property type="match status" value="1"/>
</dbReference>
<dbReference type="Gene3D" id="3.30.590.10">
    <property type="entry name" value="Glutamine synthetase/guanido kinase, catalytic domain"/>
    <property type="match status" value="1"/>
</dbReference>
<gene>
    <name evidence="6" type="primary">glnA4-1</name>
    <name evidence="6" type="ORF">GCM10010358_70780</name>
</gene>
<dbReference type="SUPFAM" id="SSF54368">
    <property type="entry name" value="Glutamine synthetase, N-terminal domain"/>
    <property type="match status" value="1"/>
</dbReference>
<proteinExistence type="inferred from homology"/>
<accession>A0A918NYM1</accession>
<dbReference type="Proteomes" id="UP000619244">
    <property type="component" value="Unassembled WGS sequence"/>
</dbReference>
<dbReference type="PROSITE" id="PS51987">
    <property type="entry name" value="GS_CATALYTIC"/>
    <property type="match status" value="1"/>
</dbReference>
<dbReference type="GO" id="GO:0006542">
    <property type="term" value="P:glutamine biosynthetic process"/>
    <property type="evidence" value="ECO:0007669"/>
    <property type="project" value="InterPro"/>
</dbReference>
<evidence type="ECO:0000313" key="6">
    <source>
        <dbReference type="EMBL" id="GGY07494.1"/>
    </source>
</evidence>
<dbReference type="EMBL" id="BMVU01000063">
    <property type="protein sequence ID" value="GGY07494.1"/>
    <property type="molecule type" value="Genomic_DNA"/>
</dbReference>
<dbReference type="InterPro" id="IPR014746">
    <property type="entry name" value="Gln_synth/guanido_kin_cat_dom"/>
</dbReference>
<evidence type="ECO:0000259" key="5">
    <source>
        <dbReference type="PROSITE" id="PS51987"/>
    </source>
</evidence>
<protein>
    <submittedName>
        <fullName evidence="6">Glutamine synthetase</fullName>
    </submittedName>
</protein>
<sequence>MSAIEREARPAPLSGMMTPATLRQWVEEGLIKTVLPVLPDMTTALRGKRLPANSVIDRLDGSSKAPTLMEACAYLFATDVDMTPSDAYPLSGWHSGFKDMTAVADLGAIRVLRPGTVLVHCDAVQPDGQPVEEAPRRVLARQLQRLADRHGLEVKVGLESEVVLHTRSRRRPIFEHNSDYALNHGRNLAEFFPRLERALEIAATPVESVKTEGAAGQIEVAFPYGPALRACDDYSVYKHLLREVASEHHMVPTFMAAPATGTGSGLHLHVSLWDQDDAPVFATDDPGKLPPTMEHTIAGLLTVLPELMPLLAPTPNSYRRYQPHSFAPTHFTWGIDNRTCAVRVTGHGRGIHLEVRIPGADANPYLALAAVCAAIEAGLRHEMIPPAARTGDSYHENSSKAATPIPRDIISATVAFENSAVARDAFGADVVRHYATAAHQEHGALEYLVPDTEINRYHERV</sequence>
<evidence type="ECO:0000256" key="4">
    <source>
        <dbReference type="RuleBase" id="RU000384"/>
    </source>
</evidence>
<evidence type="ECO:0000313" key="7">
    <source>
        <dbReference type="Proteomes" id="UP000619244"/>
    </source>
</evidence>
<organism evidence="6 7">
    <name type="scientific">Streptomyces minutiscleroticus</name>
    <dbReference type="NCBI Taxonomy" id="68238"/>
    <lineage>
        <taxon>Bacteria</taxon>
        <taxon>Bacillati</taxon>
        <taxon>Actinomycetota</taxon>
        <taxon>Actinomycetes</taxon>
        <taxon>Kitasatosporales</taxon>
        <taxon>Streptomycetaceae</taxon>
        <taxon>Streptomyces</taxon>
    </lineage>
</organism>
<comment type="similarity">
    <text evidence="1 3 4">Belongs to the glutamine synthetase family.</text>
</comment>
<reference evidence="6" key="1">
    <citation type="journal article" date="2014" name="Int. J. Syst. Evol. Microbiol.">
        <title>Complete genome sequence of Corynebacterium casei LMG S-19264T (=DSM 44701T), isolated from a smear-ripened cheese.</title>
        <authorList>
            <consortium name="US DOE Joint Genome Institute (JGI-PGF)"/>
            <person name="Walter F."/>
            <person name="Albersmeier A."/>
            <person name="Kalinowski J."/>
            <person name="Ruckert C."/>
        </authorList>
    </citation>
    <scope>NUCLEOTIDE SEQUENCE</scope>
    <source>
        <strain evidence="6">JCM 4790</strain>
    </source>
</reference>
<dbReference type="InterPro" id="IPR036651">
    <property type="entry name" value="Gln_synt_N_sf"/>
</dbReference>
<reference evidence="6" key="2">
    <citation type="submission" date="2020-09" db="EMBL/GenBank/DDBJ databases">
        <authorList>
            <person name="Sun Q."/>
            <person name="Ohkuma M."/>
        </authorList>
    </citation>
    <scope>NUCLEOTIDE SEQUENCE</scope>
    <source>
        <strain evidence="6">JCM 4790</strain>
    </source>
</reference>
<dbReference type="SUPFAM" id="SSF55931">
    <property type="entry name" value="Glutamine synthetase/guanido kinase"/>
    <property type="match status" value="1"/>
</dbReference>
<dbReference type="Pfam" id="PF00120">
    <property type="entry name" value="Gln-synt_C"/>
    <property type="match status" value="1"/>
</dbReference>
<evidence type="ECO:0000256" key="2">
    <source>
        <dbReference type="ARBA" id="ARBA00022598"/>
    </source>
</evidence>
<keyword evidence="7" id="KW-1185">Reference proteome</keyword>
<comment type="caution">
    <text evidence="6">The sequence shown here is derived from an EMBL/GenBank/DDBJ whole genome shotgun (WGS) entry which is preliminary data.</text>
</comment>
<name>A0A918NYM1_9ACTN</name>
<evidence type="ECO:0000256" key="1">
    <source>
        <dbReference type="ARBA" id="ARBA00009897"/>
    </source>
</evidence>
<keyword evidence="2" id="KW-0436">Ligase</keyword>
<dbReference type="InterPro" id="IPR008146">
    <property type="entry name" value="Gln_synth_cat_dom"/>
</dbReference>
<dbReference type="GO" id="GO:0004356">
    <property type="term" value="F:glutamine synthetase activity"/>
    <property type="evidence" value="ECO:0007669"/>
    <property type="project" value="InterPro"/>
</dbReference>
<dbReference type="PANTHER" id="PTHR43785">
    <property type="entry name" value="GAMMA-GLUTAMYLPUTRESCINE SYNTHETASE"/>
    <property type="match status" value="1"/>
</dbReference>
<dbReference type="SMART" id="SM01230">
    <property type="entry name" value="Gln-synt_C"/>
    <property type="match status" value="1"/>
</dbReference>
<feature type="domain" description="GS catalytic" evidence="5">
    <location>
        <begin position="135"/>
        <end position="461"/>
    </location>
</feature>